<keyword evidence="7" id="KW-1185">Reference proteome</keyword>
<comment type="caution">
    <text evidence="6">The sequence shown here is derived from an EMBL/GenBank/DDBJ whole genome shotgun (WGS) entry which is preliminary data.</text>
</comment>
<dbReference type="InterPro" id="IPR000962">
    <property type="entry name" value="Znf_DskA_TraR"/>
</dbReference>
<dbReference type="AlphaFoldDB" id="A0A3A8E4R9"/>
<evidence type="ECO:0000256" key="4">
    <source>
        <dbReference type="PROSITE-ProRule" id="PRU00510"/>
    </source>
</evidence>
<proteinExistence type="predicted"/>
<comment type="caution">
    <text evidence="4">Lacks conserved residue(s) required for the propagation of feature annotation.</text>
</comment>
<dbReference type="GO" id="GO:1900378">
    <property type="term" value="P:positive regulation of secondary metabolite biosynthetic process"/>
    <property type="evidence" value="ECO:0007669"/>
    <property type="project" value="TreeGrafter"/>
</dbReference>
<evidence type="ECO:0000256" key="1">
    <source>
        <dbReference type="ARBA" id="ARBA00022723"/>
    </source>
</evidence>
<evidence type="ECO:0000256" key="2">
    <source>
        <dbReference type="ARBA" id="ARBA00022771"/>
    </source>
</evidence>
<reference evidence="6 7" key="1">
    <citation type="submission" date="2018-09" db="EMBL/GenBank/DDBJ databases">
        <title>The draft genome of Acinetobacter spp. strains.</title>
        <authorList>
            <person name="Qin J."/>
            <person name="Feng Y."/>
            <person name="Zong Z."/>
        </authorList>
    </citation>
    <scope>NUCLEOTIDE SEQUENCE [LARGE SCALE GENOMIC DNA]</scope>
    <source>
        <strain evidence="6 7">WCHAc060096</strain>
    </source>
</reference>
<evidence type="ECO:0000256" key="3">
    <source>
        <dbReference type="ARBA" id="ARBA00022833"/>
    </source>
</evidence>
<dbReference type="PANTHER" id="PTHR38777">
    <property type="entry name" value="FELS-2 PROPHAGE PROTEIN"/>
    <property type="match status" value="1"/>
</dbReference>
<keyword evidence="3" id="KW-0862">Zinc</keyword>
<dbReference type="GO" id="GO:0008270">
    <property type="term" value="F:zinc ion binding"/>
    <property type="evidence" value="ECO:0007669"/>
    <property type="project" value="UniProtKB-KW"/>
</dbReference>
<evidence type="ECO:0000313" key="6">
    <source>
        <dbReference type="EMBL" id="RKG30052.1"/>
    </source>
</evidence>
<dbReference type="Pfam" id="PF01258">
    <property type="entry name" value="zf-dskA_traR"/>
    <property type="match status" value="1"/>
</dbReference>
<protein>
    <submittedName>
        <fullName evidence="6">TraR/DksA family transcriptional regulator</fullName>
    </submittedName>
</protein>
<keyword evidence="1" id="KW-0479">Metal-binding</keyword>
<dbReference type="EMBL" id="RAXU01000041">
    <property type="protein sequence ID" value="RKG30052.1"/>
    <property type="molecule type" value="Genomic_DNA"/>
</dbReference>
<organism evidence="6 7">
    <name type="scientific">Acinetobacter guerrae</name>
    <dbReference type="NCBI Taxonomy" id="1843371"/>
    <lineage>
        <taxon>Bacteria</taxon>
        <taxon>Pseudomonadati</taxon>
        <taxon>Pseudomonadota</taxon>
        <taxon>Gammaproteobacteria</taxon>
        <taxon>Moraxellales</taxon>
        <taxon>Moraxellaceae</taxon>
        <taxon>Acinetobacter</taxon>
    </lineage>
</organism>
<dbReference type="PANTHER" id="PTHR38777:SF1">
    <property type="entry name" value="DNAK SUPPRESSOR PROTEIN"/>
    <property type="match status" value="1"/>
</dbReference>
<gene>
    <name evidence="6" type="ORF">D7V21_16565</name>
</gene>
<dbReference type="RefSeq" id="WP_120371470.1">
    <property type="nucleotide sequence ID" value="NZ_RAXU01000041.1"/>
</dbReference>
<accession>A0A3A8E4R9</accession>
<name>A0A3A8E4R9_9GAMM</name>
<sequence length="71" mass="8067">MADYADIAEQLSEEQLQQSLANRAQFTAHSYYECEDCGVEIPEQRSKIGGVTRCTECQTCFEAQHKHLRGI</sequence>
<keyword evidence="2" id="KW-0863">Zinc-finger</keyword>
<dbReference type="PROSITE" id="PS51128">
    <property type="entry name" value="ZF_DKSA_2"/>
    <property type="match status" value="1"/>
</dbReference>
<evidence type="ECO:0000313" key="7">
    <source>
        <dbReference type="Proteomes" id="UP000269001"/>
    </source>
</evidence>
<feature type="domain" description="Zinc finger DksA/TraR C4-type" evidence="5">
    <location>
        <begin position="33"/>
        <end position="59"/>
    </location>
</feature>
<dbReference type="Proteomes" id="UP000269001">
    <property type="component" value="Unassembled WGS sequence"/>
</dbReference>
<evidence type="ECO:0000259" key="5">
    <source>
        <dbReference type="Pfam" id="PF01258"/>
    </source>
</evidence>